<accession>A0ABW4VNW1</accession>
<dbReference type="EMBL" id="JBHUHR010000038">
    <property type="protein sequence ID" value="MFD2035753.1"/>
    <property type="molecule type" value="Genomic_DNA"/>
</dbReference>
<evidence type="ECO:0000256" key="1">
    <source>
        <dbReference type="SAM" id="Phobius"/>
    </source>
</evidence>
<feature type="transmembrane region" description="Helical" evidence="1">
    <location>
        <begin position="65"/>
        <end position="88"/>
    </location>
</feature>
<evidence type="ECO:0000313" key="2">
    <source>
        <dbReference type="EMBL" id="MFD2035753.1"/>
    </source>
</evidence>
<keyword evidence="1" id="KW-1133">Transmembrane helix</keyword>
<protein>
    <recommendedName>
        <fullName evidence="4">Anti-sigma factor</fullName>
    </recommendedName>
</protein>
<organism evidence="2 3">
    <name type="scientific">Belliella marina</name>
    <dbReference type="NCBI Taxonomy" id="1644146"/>
    <lineage>
        <taxon>Bacteria</taxon>
        <taxon>Pseudomonadati</taxon>
        <taxon>Bacteroidota</taxon>
        <taxon>Cytophagia</taxon>
        <taxon>Cytophagales</taxon>
        <taxon>Cyclobacteriaceae</taxon>
        <taxon>Belliella</taxon>
    </lineage>
</organism>
<keyword evidence="1" id="KW-0472">Membrane</keyword>
<dbReference type="RefSeq" id="WP_376886683.1">
    <property type="nucleotide sequence ID" value="NZ_JBHUHR010000038.1"/>
</dbReference>
<reference evidence="3" key="1">
    <citation type="journal article" date="2019" name="Int. J. Syst. Evol. Microbiol.">
        <title>The Global Catalogue of Microorganisms (GCM) 10K type strain sequencing project: providing services to taxonomists for standard genome sequencing and annotation.</title>
        <authorList>
            <consortium name="The Broad Institute Genomics Platform"/>
            <consortium name="The Broad Institute Genome Sequencing Center for Infectious Disease"/>
            <person name="Wu L."/>
            <person name="Ma J."/>
        </authorList>
    </citation>
    <scope>NUCLEOTIDE SEQUENCE [LARGE SCALE GENOMIC DNA]</scope>
    <source>
        <strain evidence="3">CGMCC 1.15180</strain>
    </source>
</reference>
<proteinExistence type="predicted"/>
<gene>
    <name evidence="2" type="ORF">ACFSKL_13200</name>
</gene>
<sequence>MKEELEILMDKYWNGETSVEEEKTLRKLLANAEGYDSEKAFFLGIEDISEMKESRLPHPSQKKNLWLPFWMNIAAGLIIFIVSGWAIYQAQQHKAEQEAYREVMQAFALINSQLEKGTSSMQVMQDFKHLNAPQELFQTKEEN</sequence>
<evidence type="ECO:0008006" key="4">
    <source>
        <dbReference type="Google" id="ProtNLM"/>
    </source>
</evidence>
<keyword evidence="1" id="KW-0812">Transmembrane</keyword>
<dbReference type="Proteomes" id="UP001597361">
    <property type="component" value="Unassembled WGS sequence"/>
</dbReference>
<keyword evidence="3" id="KW-1185">Reference proteome</keyword>
<comment type="caution">
    <text evidence="2">The sequence shown here is derived from an EMBL/GenBank/DDBJ whole genome shotgun (WGS) entry which is preliminary data.</text>
</comment>
<evidence type="ECO:0000313" key="3">
    <source>
        <dbReference type="Proteomes" id="UP001597361"/>
    </source>
</evidence>
<name>A0ABW4VNW1_9BACT</name>